<evidence type="ECO:0000259" key="8">
    <source>
        <dbReference type="PROSITE" id="PS50928"/>
    </source>
</evidence>
<dbReference type="Gene3D" id="1.10.3720.10">
    <property type="entry name" value="MetI-like"/>
    <property type="match status" value="1"/>
</dbReference>
<reference evidence="9 10" key="1">
    <citation type="submission" date="2019-07" db="EMBL/GenBank/DDBJ databases">
        <authorList>
            <person name="Li J."/>
        </authorList>
    </citation>
    <scope>NUCLEOTIDE SEQUENCE [LARGE SCALE GENOMIC DNA]</scope>
    <source>
        <strain evidence="9 10">TKL69</strain>
    </source>
</reference>
<feature type="transmembrane region" description="Helical" evidence="7">
    <location>
        <begin position="207"/>
        <end position="235"/>
    </location>
</feature>
<dbReference type="CDD" id="cd06261">
    <property type="entry name" value="TM_PBP2"/>
    <property type="match status" value="1"/>
</dbReference>
<dbReference type="InterPro" id="IPR035906">
    <property type="entry name" value="MetI-like_sf"/>
</dbReference>
<dbReference type="GO" id="GO:0055085">
    <property type="term" value="P:transmembrane transport"/>
    <property type="evidence" value="ECO:0007669"/>
    <property type="project" value="InterPro"/>
</dbReference>
<dbReference type="GO" id="GO:0005886">
    <property type="term" value="C:plasma membrane"/>
    <property type="evidence" value="ECO:0007669"/>
    <property type="project" value="UniProtKB-SubCell"/>
</dbReference>
<dbReference type="SUPFAM" id="SSF161098">
    <property type="entry name" value="MetI-like"/>
    <property type="match status" value="1"/>
</dbReference>
<keyword evidence="3" id="KW-1003">Cell membrane</keyword>
<protein>
    <submittedName>
        <fullName evidence="9">Sugar ABC transporter permease</fullName>
    </submittedName>
</protein>
<dbReference type="AlphaFoldDB" id="A0A516KL23"/>
<dbReference type="PROSITE" id="PS50928">
    <property type="entry name" value="ABC_TM1"/>
    <property type="match status" value="1"/>
</dbReference>
<evidence type="ECO:0000256" key="6">
    <source>
        <dbReference type="ARBA" id="ARBA00023136"/>
    </source>
</evidence>
<accession>A0A516KL23</accession>
<keyword evidence="6 7" id="KW-0472">Membrane</keyword>
<comment type="similarity">
    <text evidence="7">Belongs to the binding-protein-dependent transport system permease family.</text>
</comment>
<feature type="transmembrane region" description="Helical" evidence="7">
    <location>
        <begin position="165"/>
        <end position="186"/>
    </location>
</feature>
<dbReference type="Pfam" id="PF00528">
    <property type="entry name" value="BPD_transp_1"/>
    <property type="match status" value="1"/>
</dbReference>
<dbReference type="PANTHER" id="PTHR30193:SF37">
    <property type="entry name" value="INNER MEMBRANE ABC TRANSPORTER PERMEASE PROTEIN YCJO"/>
    <property type="match status" value="1"/>
</dbReference>
<dbReference type="KEGG" id="aqt:FN924_04330"/>
<evidence type="ECO:0000256" key="2">
    <source>
        <dbReference type="ARBA" id="ARBA00022448"/>
    </source>
</evidence>
<keyword evidence="2 7" id="KW-0813">Transport</keyword>
<gene>
    <name evidence="9" type="ORF">FN924_04330</name>
</gene>
<dbReference type="EMBL" id="CP041666">
    <property type="protein sequence ID" value="QDP42090.1"/>
    <property type="molecule type" value="Genomic_DNA"/>
</dbReference>
<dbReference type="InterPro" id="IPR000515">
    <property type="entry name" value="MetI-like"/>
</dbReference>
<evidence type="ECO:0000256" key="4">
    <source>
        <dbReference type="ARBA" id="ARBA00022692"/>
    </source>
</evidence>
<dbReference type="PANTHER" id="PTHR30193">
    <property type="entry name" value="ABC TRANSPORTER PERMEASE PROTEIN"/>
    <property type="match status" value="1"/>
</dbReference>
<keyword evidence="4 7" id="KW-0812">Transmembrane</keyword>
<feature type="transmembrane region" description="Helical" evidence="7">
    <location>
        <begin position="267"/>
        <end position="287"/>
    </location>
</feature>
<organism evidence="9 10">
    <name type="scientific">Radiobacillus deserti</name>
    <dbReference type="NCBI Taxonomy" id="2594883"/>
    <lineage>
        <taxon>Bacteria</taxon>
        <taxon>Bacillati</taxon>
        <taxon>Bacillota</taxon>
        <taxon>Bacilli</taxon>
        <taxon>Bacillales</taxon>
        <taxon>Bacillaceae</taxon>
        <taxon>Radiobacillus</taxon>
    </lineage>
</organism>
<feature type="domain" description="ABC transmembrane type-1" evidence="8">
    <location>
        <begin position="74"/>
        <end position="288"/>
    </location>
</feature>
<feature type="transmembrane region" description="Helical" evidence="7">
    <location>
        <begin position="111"/>
        <end position="131"/>
    </location>
</feature>
<dbReference type="Proteomes" id="UP000315215">
    <property type="component" value="Chromosome"/>
</dbReference>
<sequence length="297" mass="33542">MGNPSIYKGRKKIKLSHFIFIVPAIVLNLVFFFYPLIQSLIMSFYNWPVLGAKTFIGLQNYINLMQDDTFWHSLWFTAKYTILVTPAIFFVAFALALLINSKLPGIGLFRSIYFVPVVISMVACSLMWMWVYNDLYGVLNYYLVQFHIIDESINWLGQASTSLPAITFMIAWKMAGFTMIILLAGLQSIPEEVYEASKIDGATKFQQILYITTPLLRPSIALSLVVSVIGSVLAFEQFLIMTKGGPAQATTTAVHLIYNTSFKYYQLGYGAAMTIVLLIILVILSMLQFKLLKDPVN</sequence>
<dbReference type="OrthoDB" id="9788108at2"/>
<keyword evidence="5 7" id="KW-1133">Transmembrane helix</keyword>
<evidence type="ECO:0000256" key="5">
    <source>
        <dbReference type="ARBA" id="ARBA00022989"/>
    </source>
</evidence>
<evidence type="ECO:0000256" key="3">
    <source>
        <dbReference type="ARBA" id="ARBA00022475"/>
    </source>
</evidence>
<evidence type="ECO:0000313" key="10">
    <source>
        <dbReference type="Proteomes" id="UP000315215"/>
    </source>
</evidence>
<feature type="transmembrane region" description="Helical" evidence="7">
    <location>
        <begin position="18"/>
        <end position="37"/>
    </location>
</feature>
<proteinExistence type="inferred from homology"/>
<dbReference type="InterPro" id="IPR051393">
    <property type="entry name" value="ABC_transporter_permease"/>
</dbReference>
<feature type="transmembrane region" description="Helical" evidence="7">
    <location>
        <begin position="80"/>
        <end position="99"/>
    </location>
</feature>
<keyword evidence="10" id="KW-1185">Reference proteome</keyword>
<comment type="subcellular location">
    <subcellularLocation>
        <location evidence="1 7">Cell membrane</location>
        <topology evidence="1 7">Multi-pass membrane protein</topology>
    </subcellularLocation>
</comment>
<evidence type="ECO:0000256" key="7">
    <source>
        <dbReference type="RuleBase" id="RU363032"/>
    </source>
</evidence>
<evidence type="ECO:0000313" key="9">
    <source>
        <dbReference type="EMBL" id="QDP42090.1"/>
    </source>
</evidence>
<evidence type="ECO:0000256" key="1">
    <source>
        <dbReference type="ARBA" id="ARBA00004651"/>
    </source>
</evidence>
<name>A0A516KL23_9BACI</name>